<reference evidence="6" key="1">
    <citation type="submission" date="2017-04" db="EMBL/GenBank/DDBJ databases">
        <title>Function of individual gut microbiota members based on whole genome sequencing of pure cultures obtained from chicken caecum.</title>
        <authorList>
            <person name="Medvecky M."/>
            <person name="Cejkova D."/>
            <person name="Polansky O."/>
            <person name="Karasova D."/>
            <person name="Kubasova T."/>
            <person name="Cizek A."/>
            <person name="Rychlik I."/>
        </authorList>
    </citation>
    <scope>NUCLEOTIDE SEQUENCE [LARGE SCALE GENOMIC DNA]</scope>
    <source>
        <strain evidence="6">An42</strain>
    </source>
</reference>
<proteinExistence type="predicted"/>
<gene>
    <name evidence="5" type="ORF">B5F96_02990</name>
</gene>
<dbReference type="InterPro" id="IPR047964">
    <property type="entry name" value="EFR1-like"/>
</dbReference>
<dbReference type="AlphaFoldDB" id="A0A9Q5STW1"/>
<evidence type="ECO:0000313" key="6">
    <source>
        <dbReference type="Proteomes" id="UP000195975"/>
    </source>
</evidence>
<dbReference type="InterPro" id="IPR029039">
    <property type="entry name" value="Flavoprotein-like_sf"/>
</dbReference>
<dbReference type="Pfam" id="PF13187">
    <property type="entry name" value="Fer4_9"/>
    <property type="match status" value="1"/>
</dbReference>
<evidence type="ECO:0000256" key="3">
    <source>
        <dbReference type="ARBA" id="ARBA00023014"/>
    </source>
</evidence>
<dbReference type="SUPFAM" id="SSF52218">
    <property type="entry name" value="Flavoproteins"/>
    <property type="match status" value="1"/>
</dbReference>
<sequence length="262" mass="29188">MIFYFTGTGNSLWVAKTLSETLGESLISIADELHKEEKDLIYPVRPDEKILFVYPVHSWGPAVLVIRFISRLTLTGYTGQPVYSVSTCGDECGYTDRLIGKALGKRAISLTAAYSVIMPNNYILLPGFDVDGKDVEERKLQDAPARVAEIIRVIREHQQNTLYQTGSMPGLKSYWIYPLFAHLAIGSNSFRVTDACISCGLCERICPTGTISLQGGKPVWANTCVQCVACIHRCPVRAIEYGKGTLKKGRYHHPEINNKQNR</sequence>
<dbReference type="Proteomes" id="UP000195975">
    <property type="component" value="Unassembled WGS sequence"/>
</dbReference>
<name>A0A9Q5STW1_9BACT</name>
<dbReference type="PANTHER" id="PTHR43122">
    <property type="entry name" value="FERREDOXIN SUBUNIT OF PYRUVATE:FLAVODOXIN OXIDOREDUCTASE-RELATED"/>
    <property type="match status" value="1"/>
</dbReference>
<dbReference type="GO" id="GO:0051536">
    <property type="term" value="F:iron-sulfur cluster binding"/>
    <property type="evidence" value="ECO:0007669"/>
    <property type="project" value="UniProtKB-KW"/>
</dbReference>
<dbReference type="InterPro" id="IPR017900">
    <property type="entry name" value="4Fe4S_Fe_S_CS"/>
</dbReference>
<dbReference type="GO" id="GO:0046872">
    <property type="term" value="F:metal ion binding"/>
    <property type="evidence" value="ECO:0007669"/>
    <property type="project" value="UniProtKB-KW"/>
</dbReference>
<protein>
    <submittedName>
        <fullName evidence="5">Ferredoxin</fullName>
    </submittedName>
</protein>
<evidence type="ECO:0000313" key="5">
    <source>
        <dbReference type="EMBL" id="OUO06670.1"/>
    </source>
</evidence>
<dbReference type="Gene3D" id="3.30.70.20">
    <property type="match status" value="1"/>
</dbReference>
<dbReference type="PROSITE" id="PS00198">
    <property type="entry name" value="4FE4S_FER_1"/>
    <property type="match status" value="2"/>
</dbReference>
<dbReference type="NCBIfam" id="NF038196">
    <property type="entry name" value="ferrodoxin_EFR1"/>
    <property type="match status" value="1"/>
</dbReference>
<feature type="domain" description="4Fe-4S ferredoxin-type" evidence="4">
    <location>
        <begin position="217"/>
        <end position="244"/>
    </location>
</feature>
<dbReference type="PANTHER" id="PTHR43122:SF1">
    <property type="entry name" value="IRON-SULFUR-BINDING PROTEIN"/>
    <property type="match status" value="1"/>
</dbReference>
<dbReference type="InterPro" id="IPR017896">
    <property type="entry name" value="4Fe4S_Fe-S-bd"/>
</dbReference>
<dbReference type="SUPFAM" id="SSF54862">
    <property type="entry name" value="4Fe-4S ferredoxins"/>
    <property type="match status" value="1"/>
</dbReference>
<keyword evidence="2" id="KW-0408">Iron</keyword>
<dbReference type="EMBL" id="NFIJ01000002">
    <property type="protein sequence ID" value="OUO06670.1"/>
    <property type="molecule type" value="Genomic_DNA"/>
</dbReference>
<dbReference type="RefSeq" id="WP_021861971.1">
    <property type="nucleotide sequence ID" value="NZ_CAJLBM010000039.1"/>
</dbReference>
<evidence type="ECO:0000259" key="4">
    <source>
        <dbReference type="PROSITE" id="PS51379"/>
    </source>
</evidence>
<organism evidence="5 6">
    <name type="scientific">Parabacteroides johnsonii</name>
    <dbReference type="NCBI Taxonomy" id="387661"/>
    <lineage>
        <taxon>Bacteria</taxon>
        <taxon>Pseudomonadati</taxon>
        <taxon>Bacteroidota</taxon>
        <taxon>Bacteroidia</taxon>
        <taxon>Bacteroidales</taxon>
        <taxon>Tannerellaceae</taxon>
        <taxon>Parabacteroides</taxon>
    </lineage>
</organism>
<evidence type="ECO:0000256" key="2">
    <source>
        <dbReference type="ARBA" id="ARBA00023004"/>
    </source>
</evidence>
<comment type="caution">
    <text evidence="5">The sequence shown here is derived from an EMBL/GenBank/DDBJ whole genome shotgun (WGS) entry which is preliminary data.</text>
</comment>
<keyword evidence="1" id="KW-0479">Metal-binding</keyword>
<evidence type="ECO:0000256" key="1">
    <source>
        <dbReference type="ARBA" id="ARBA00022723"/>
    </source>
</evidence>
<dbReference type="PROSITE" id="PS51379">
    <property type="entry name" value="4FE4S_FER_2"/>
    <property type="match status" value="2"/>
</dbReference>
<feature type="domain" description="4Fe-4S ferredoxin-type" evidence="4">
    <location>
        <begin position="186"/>
        <end position="216"/>
    </location>
</feature>
<keyword evidence="3" id="KW-0411">Iron-sulfur</keyword>
<accession>A0A9Q5STW1</accession>